<dbReference type="InterPro" id="IPR003772">
    <property type="entry name" value="YceD"/>
</dbReference>
<reference evidence="1 2" key="1">
    <citation type="submission" date="2016-12" db="EMBL/GenBank/DDBJ databases">
        <title>The whole genome sequencing and assembly of Bacillus cohnii DSM 6307T strain.</title>
        <authorList>
            <person name="Lee Y.-J."/>
            <person name="Yi H."/>
            <person name="Bahn Y.-S."/>
            <person name="Kim J.F."/>
            <person name="Lee D.-W."/>
        </authorList>
    </citation>
    <scope>NUCLEOTIDE SEQUENCE [LARGE SCALE GENOMIC DNA]</scope>
    <source>
        <strain evidence="1 2">DSM 6307</strain>
    </source>
</reference>
<evidence type="ECO:0000313" key="2">
    <source>
        <dbReference type="Proteomes" id="UP000215224"/>
    </source>
</evidence>
<name>A0A223KRQ0_9BACI</name>
<organism evidence="1 2">
    <name type="scientific">Sutcliffiella cohnii</name>
    <dbReference type="NCBI Taxonomy" id="33932"/>
    <lineage>
        <taxon>Bacteria</taxon>
        <taxon>Bacillati</taxon>
        <taxon>Bacillota</taxon>
        <taxon>Bacilli</taxon>
        <taxon>Bacillales</taxon>
        <taxon>Bacillaceae</taxon>
        <taxon>Sutcliffiella</taxon>
    </lineage>
</organism>
<accession>A0A223KRQ0</accession>
<sequence length="172" mass="19374">MKWSLMQLNLFTHKGLYIDETVDLNDITAVDSSIRSISPVHVTGRADLSSKKATFHLKIEGTMILPCTRTLVDVNFPFTIETKETFLFETASYTEEDEEIHVLQGDVVDLIPIIKENILLEIPMQIYADSINEEGAAPQSGKGWSVVEEEEQGDKIDPRLAGLAKFFEKKDE</sequence>
<gene>
    <name evidence="1" type="ORF">BC6307_13145</name>
</gene>
<dbReference type="Proteomes" id="UP000215224">
    <property type="component" value="Chromosome"/>
</dbReference>
<evidence type="ECO:0000313" key="1">
    <source>
        <dbReference type="EMBL" id="AST92162.1"/>
    </source>
</evidence>
<dbReference type="AlphaFoldDB" id="A0A223KRQ0"/>
<dbReference type="Pfam" id="PF02620">
    <property type="entry name" value="YceD"/>
    <property type="match status" value="1"/>
</dbReference>
<dbReference type="STRING" id="1314751.GCA_001591425_04603"/>
<keyword evidence="2" id="KW-1185">Reference proteome</keyword>
<proteinExistence type="predicted"/>
<dbReference type="EMBL" id="CP018866">
    <property type="protein sequence ID" value="AST92162.1"/>
    <property type="molecule type" value="Genomic_DNA"/>
</dbReference>
<evidence type="ECO:0008006" key="3">
    <source>
        <dbReference type="Google" id="ProtNLM"/>
    </source>
</evidence>
<protein>
    <recommendedName>
        <fullName evidence="3">DUF177 domain-containing protein</fullName>
    </recommendedName>
</protein>
<dbReference type="RefSeq" id="WP_066420993.1">
    <property type="nucleotide sequence ID" value="NZ_CP018866.1"/>
</dbReference>
<dbReference type="KEGG" id="bcoh:BC6307_13145"/>